<reference evidence="3 4" key="1">
    <citation type="submission" date="2016-07" db="EMBL/GenBank/DDBJ databases">
        <title>Pervasive Adenine N6-methylation of Active Genes in Fungi.</title>
        <authorList>
            <consortium name="DOE Joint Genome Institute"/>
            <person name="Mondo S.J."/>
            <person name="Dannebaum R.O."/>
            <person name="Kuo R.C."/>
            <person name="Labutti K."/>
            <person name="Haridas S."/>
            <person name="Kuo A."/>
            <person name="Salamov A."/>
            <person name="Ahrendt S.R."/>
            <person name="Lipzen A."/>
            <person name="Sullivan W."/>
            <person name="Andreopoulos W.B."/>
            <person name="Clum A."/>
            <person name="Lindquist E."/>
            <person name="Daum C."/>
            <person name="Ramamoorthy G.K."/>
            <person name="Gryganskyi A."/>
            <person name="Culley D."/>
            <person name="Magnuson J.K."/>
            <person name="James T.Y."/>
            <person name="O'Malley M.A."/>
            <person name="Stajich J.E."/>
            <person name="Spatafora J.W."/>
            <person name="Visel A."/>
            <person name="Grigoriev I.V."/>
        </authorList>
    </citation>
    <scope>NUCLEOTIDE SEQUENCE [LARGE SCALE GENOMIC DNA]</scope>
    <source>
        <strain evidence="3 4">NRRL 1336</strain>
    </source>
</reference>
<dbReference type="InterPro" id="IPR008936">
    <property type="entry name" value="Rho_GTPase_activation_prot"/>
</dbReference>
<dbReference type="GO" id="GO:0060237">
    <property type="term" value="P:regulation of fungal-type cell wall organization"/>
    <property type="evidence" value="ECO:0007669"/>
    <property type="project" value="TreeGrafter"/>
</dbReference>
<dbReference type="GO" id="GO:0005096">
    <property type="term" value="F:GTPase activator activity"/>
    <property type="evidence" value="ECO:0007669"/>
    <property type="project" value="UniProtKB-KW"/>
</dbReference>
<dbReference type="Gene3D" id="1.10.555.10">
    <property type="entry name" value="Rho GTPase activation protein"/>
    <property type="match status" value="1"/>
</dbReference>
<comment type="caution">
    <text evidence="3">The sequence shown here is derived from an EMBL/GenBank/DDBJ whole genome shotgun (WGS) entry which is preliminary data.</text>
</comment>
<dbReference type="PROSITE" id="PS50238">
    <property type="entry name" value="RHOGAP"/>
    <property type="match status" value="1"/>
</dbReference>
<proteinExistence type="predicted"/>
<gene>
    <name evidence="3" type="ORF">BCR42DRAFT_108675</name>
</gene>
<keyword evidence="4" id="KW-1185">Reference proteome</keyword>
<evidence type="ECO:0000259" key="2">
    <source>
        <dbReference type="PROSITE" id="PS50238"/>
    </source>
</evidence>
<organism evidence="3 4">
    <name type="scientific">Absidia repens</name>
    <dbReference type="NCBI Taxonomy" id="90262"/>
    <lineage>
        <taxon>Eukaryota</taxon>
        <taxon>Fungi</taxon>
        <taxon>Fungi incertae sedis</taxon>
        <taxon>Mucoromycota</taxon>
        <taxon>Mucoromycotina</taxon>
        <taxon>Mucoromycetes</taxon>
        <taxon>Mucorales</taxon>
        <taxon>Cunninghamellaceae</taxon>
        <taxon>Absidia</taxon>
    </lineage>
</organism>
<dbReference type="OrthoDB" id="3196451at2759"/>
<feature type="domain" description="Rho-GAP" evidence="2">
    <location>
        <begin position="62"/>
        <end position="257"/>
    </location>
</feature>
<dbReference type="SMART" id="SM00324">
    <property type="entry name" value="RhoGAP"/>
    <property type="match status" value="1"/>
</dbReference>
<dbReference type="AlphaFoldDB" id="A0A1X2I6B8"/>
<accession>A0A1X2I6B8</accession>
<dbReference type="GO" id="GO:0007165">
    <property type="term" value="P:signal transduction"/>
    <property type="evidence" value="ECO:0007669"/>
    <property type="project" value="InterPro"/>
</dbReference>
<dbReference type="EMBL" id="MCGE01000024">
    <property type="protein sequence ID" value="ORZ10396.1"/>
    <property type="molecule type" value="Genomic_DNA"/>
</dbReference>
<dbReference type="GO" id="GO:0005938">
    <property type="term" value="C:cell cortex"/>
    <property type="evidence" value="ECO:0007669"/>
    <property type="project" value="TreeGrafter"/>
</dbReference>
<dbReference type="PANTHER" id="PTHR15228:SF25">
    <property type="entry name" value="F-BAR DOMAIN-CONTAINING PROTEIN"/>
    <property type="match status" value="1"/>
</dbReference>
<dbReference type="Proteomes" id="UP000193560">
    <property type="component" value="Unassembled WGS sequence"/>
</dbReference>
<protein>
    <submittedName>
        <fullName evidence="3">Rho GTPase activation protein</fullName>
    </submittedName>
</protein>
<name>A0A1X2I6B8_9FUNG</name>
<dbReference type="PANTHER" id="PTHR15228">
    <property type="entry name" value="SPERMATHECAL PHYSIOLOGY VARIANT"/>
    <property type="match status" value="1"/>
</dbReference>
<evidence type="ECO:0000256" key="1">
    <source>
        <dbReference type="ARBA" id="ARBA00022468"/>
    </source>
</evidence>
<dbReference type="STRING" id="90262.A0A1X2I6B8"/>
<dbReference type="InterPro" id="IPR000198">
    <property type="entry name" value="RhoGAP_dom"/>
</dbReference>
<evidence type="ECO:0000313" key="4">
    <source>
        <dbReference type="Proteomes" id="UP000193560"/>
    </source>
</evidence>
<sequence length="410" mass="45306">MSSSFEIPGVLTHSQKALVRGWWKKVTAAHPKAENFKDMKVPSVDKGVFGIPLAQSLEYAHSSISYIDDHTGSQCYGLVPTIVAKCGSFLKEEGLMVEGIFRRPGSARRLRVLQTIFDTSDTYGSQLDWRGYTVHDAANILRRFINHLPEPVITLDYYRPFKDTMNQTFSSVDEKVDAFQVLIEKLPLPHQYLLLYLLDMLAIFATTAKYTKMETDCLAAVFVPGILSHPDDKLNPCSYKHSQQVLKFLIDHQDILTMPQSSETGPGICPGIIGTPSSIGTTSNSCDERLHKATTTTAAAPGTSGSTVLQSNGLPRTSVVLYDNADHRASTIYSIATGSFSGTGLDSIVPGEDDYPVRTTMPPLRRSRTLPGNRMVYGGYEPRQVVYVNRNASQSGKRDIKTENIKVEFV</sequence>
<keyword evidence="1" id="KW-0343">GTPase activation</keyword>
<evidence type="ECO:0000313" key="3">
    <source>
        <dbReference type="EMBL" id="ORZ10396.1"/>
    </source>
</evidence>
<dbReference type="Pfam" id="PF00620">
    <property type="entry name" value="RhoGAP"/>
    <property type="match status" value="1"/>
</dbReference>
<dbReference type="InterPro" id="IPR051025">
    <property type="entry name" value="RhoGAP"/>
</dbReference>
<dbReference type="SUPFAM" id="SSF48350">
    <property type="entry name" value="GTPase activation domain, GAP"/>
    <property type="match status" value="1"/>
</dbReference>